<dbReference type="PANTHER" id="PTHR35525:SF3">
    <property type="entry name" value="BLL6575 PROTEIN"/>
    <property type="match status" value="1"/>
</dbReference>
<dbReference type="RefSeq" id="WP_263252376.1">
    <property type="nucleotide sequence ID" value="NZ_BAABLT010000044.1"/>
</dbReference>
<dbReference type="InterPro" id="IPR010852">
    <property type="entry name" value="ABATE"/>
</dbReference>
<evidence type="ECO:0000259" key="1">
    <source>
        <dbReference type="Pfam" id="PF11706"/>
    </source>
</evidence>
<dbReference type="Gene3D" id="1.10.3300.10">
    <property type="entry name" value="Jann2411-like domain"/>
    <property type="match status" value="1"/>
</dbReference>
<organism evidence="2 3">
    <name type="scientific">Saccharopolyspora rosea</name>
    <dbReference type="NCBI Taxonomy" id="524884"/>
    <lineage>
        <taxon>Bacteria</taxon>
        <taxon>Bacillati</taxon>
        <taxon>Actinomycetota</taxon>
        <taxon>Actinomycetes</taxon>
        <taxon>Pseudonocardiales</taxon>
        <taxon>Pseudonocardiaceae</taxon>
        <taxon>Saccharopolyspora</taxon>
    </lineage>
</organism>
<feature type="domain" description="Zinc finger CGNR" evidence="1">
    <location>
        <begin position="130"/>
        <end position="173"/>
    </location>
</feature>
<evidence type="ECO:0000313" key="3">
    <source>
        <dbReference type="Proteomes" id="UP001597018"/>
    </source>
</evidence>
<dbReference type="Pfam" id="PF11706">
    <property type="entry name" value="zf-CGNR"/>
    <property type="match status" value="1"/>
</dbReference>
<dbReference type="PANTHER" id="PTHR35525">
    <property type="entry name" value="BLL6575 PROTEIN"/>
    <property type="match status" value="1"/>
</dbReference>
<accession>A0ABW3G168</accession>
<dbReference type="Proteomes" id="UP001597018">
    <property type="component" value="Unassembled WGS sequence"/>
</dbReference>
<name>A0ABW3G168_9PSEU</name>
<keyword evidence="3" id="KW-1185">Reference proteome</keyword>
<dbReference type="InterPro" id="IPR023286">
    <property type="entry name" value="ABATE_dom_sf"/>
</dbReference>
<proteinExistence type="predicted"/>
<sequence>MVYDRPAAPEPLRTVEDFGNSARFLHEEDAFADLDGTRRWLRDREWHEAAVELDDAARRELVRAREAIRTHLAGEDSAAANEFAARLLAPPRWQHGAPSIPVRAGSAVDGVIGRVLAVLLTEDLAGRAGRLKVCRAPDCRWLFYDRSPANNSTWCSMDICGARHKMRTYRSRRRASL</sequence>
<comment type="caution">
    <text evidence="2">The sequence shown here is derived from an EMBL/GenBank/DDBJ whole genome shotgun (WGS) entry which is preliminary data.</text>
</comment>
<dbReference type="SUPFAM" id="SSF160904">
    <property type="entry name" value="Jann2411-like"/>
    <property type="match status" value="1"/>
</dbReference>
<protein>
    <submittedName>
        <fullName evidence="2">CGNR zinc finger domain-containing protein</fullName>
    </submittedName>
</protein>
<dbReference type="EMBL" id="JBHTIW010000047">
    <property type="protein sequence ID" value="MFD0923932.1"/>
    <property type="molecule type" value="Genomic_DNA"/>
</dbReference>
<reference evidence="3" key="1">
    <citation type="journal article" date="2019" name="Int. J. Syst. Evol. Microbiol.">
        <title>The Global Catalogue of Microorganisms (GCM) 10K type strain sequencing project: providing services to taxonomists for standard genome sequencing and annotation.</title>
        <authorList>
            <consortium name="The Broad Institute Genomics Platform"/>
            <consortium name="The Broad Institute Genome Sequencing Center for Infectious Disease"/>
            <person name="Wu L."/>
            <person name="Ma J."/>
        </authorList>
    </citation>
    <scope>NUCLEOTIDE SEQUENCE [LARGE SCALE GENOMIC DNA]</scope>
    <source>
        <strain evidence="3">CCUG 56401</strain>
    </source>
</reference>
<dbReference type="InterPro" id="IPR021005">
    <property type="entry name" value="Znf_CGNR"/>
</dbReference>
<evidence type="ECO:0000313" key="2">
    <source>
        <dbReference type="EMBL" id="MFD0923932.1"/>
    </source>
</evidence>
<gene>
    <name evidence="2" type="ORF">ACFQ16_29650</name>
</gene>